<gene>
    <name evidence="8" type="ORF">AMELA_G00035710</name>
</gene>
<evidence type="ECO:0000256" key="6">
    <source>
        <dbReference type="SAM" id="MobiDB-lite"/>
    </source>
</evidence>
<proteinExistence type="inferred from homology"/>
<evidence type="ECO:0000256" key="7">
    <source>
        <dbReference type="SAM" id="SignalP"/>
    </source>
</evidence>
<protein>
    <recommendedName>
        <fullName evidence="10">Transcription cofactor vestigial-like protein 1</fullName>
    </recommendedName>
</protein>
<name>A0A7J6BAE8_AMEME</name>
<keyword evidence="2" id="KW-0805">Transcription regulation</keyword>
<dbReference type="GO" id="GO:0005634">
    <property type="term" value="C:nucleus"/>
    <property type="evidence" value="ECO:0007669"/>
    <property type="project" value="UniProtKB-SubCell"/>
</dbReference>
<dbReference type="InterPro" id="IPR011520">
    <property type="entry name" value="Vg_fam"/>
</dbReference>
<evidence type="ECO:0000256" key="4">
    <source>
        <dbReference type="ARBA" id="ARBA00023242"/>
    </source>
</evidence>
<dbReference type="PANTHER" id="PTHR15950">
    <property type="entry name" value="TRANSCRIPTION COFACTOR VESTIGIAL-LIKE PROTEIN"/>
    <property type="match status" value="1"/>
</dbReference>
<dbReference type="EMBL" id="JAAGNN010000003">
    <property type="protein sequence ID" value="KAF4091329.1"/>
    <property type="molecule type" value="Genomic_DNA"/>
</dbReference>
<keyword evidence="3" id="KW-0804">Transcription</keyword>
<comment type="caution">
    <text evidence="8">The sequence shown here is derived from an EMBL/GenBank/DDBJ whole genome shotgun (WGS) entry which is preliminary data.</text>
</comment>
<keyword evidence="7" id="KW-0732">Signal</keyword>
<sequence>MPKVCLKILAPLFTISSSTSTKHMVHPTKCGHTRHLRAVMAHQPGSPVAGKTEEQSGSLLLTYFQGDINSMVDAHFSRALENINKPKRDITKNKKPSKSVKSEQPSTCNWDMSSHMCFEPTASSGRIELGRHEELPTNPRLPLNTPDNSSVWLGGPRQGTSLLLPPMVYPSAPSAEGLMVADHQYNSLLNLLHSDRPELGSVMVSSSKQEHIPGWSRHPGFGDQMTPDHSLDSGVPMMEKKDLYWY</sequence>
<evidence type="ECO:0000313" key="8">
    <source>
        <dbReference type="EMBL" id="KAF4091329.1"/>
    </source>
</evidence>
<feature type="signal peptide" evidence="7">
    <location>
        <begin position="1"/>
        <end position="20"/>
    </location>
</feature>
<evidence type="ECO:0000256" key="5">
    <source>
        <dbReference type="ARBA" id="ARBA00025784"/>
    </source>
</evidence>
<reference evidence="8 9" key="1">
    <citation type="submission" date="2020-02" db="EMBL/GenBank/DDBJ databases">
        <title>A chromosome-scale genome assembly of the black bullhead catfish (Ameiurus melas).</title>
        <authorList>
            <person name="Wen M."/>
            <person name="Zham M."/>
            <person name="Cabau C."/>
            <person name="Klopp C."/>
            <person name="Donnadieu C."/>
            <person name="Roques C."/>
            <person name="Bouchez O."/>
            <person name="Lampietro C."/>
            <person name="Jouanno E."/>
            <person name="Herpin A."/>
            <person name="Louis A."/>
            <person name="Berthelot C."/>
            <person name="Parey E."/>
            <person name="Roest-Crollius H."/>
            <person name="Braasch I."/>
            <person name="Postlethwait J."/>
            <person name="Robinson-Rechavi M."/>
            <person name="Echchiki A."/>
            <person name="Begum T."/>
            <person name="Montfort J."/>
            <person name="Schartl M."/>
            <person name="Bobe J."/>
            <person name="Guiguen Y."/>
        </authorList>
    </citation>
    <scope>NUCLEOTIDE SEQUENCE [LARGE SCALE GENOMIC DNA]</scope>
    <source>
        <strain evidence="8">M_S1</strain>
        <tissue evidence="8">Blood</tissue>
    </source>
</reference>
<evidence type="ECO:0000313" key="9">
    <source>
        <dbReference type="Proteomes" id="UP000593565"/>
    </source>
</evidence>
<organism evidence="8 9">
    <name type="scientific">Ameiurus melas</name>
    <name type="common">Black bullhead</name>
    <name type="synonym">Silurus melas</name>
    <dbReference type="NCBI Taxonomy" id="219545"/>
    <lineage>
        <taxon>Eukaryota</taxon>
        <taxon>Metazoa</taxon>
        <taxon>Chordata</taxon>
        <taxon>Craniata</taxon>
        <taxon>Vertebrata</taxon>
        <taxon>Euteleostomi</taxon>
        <taxon>Actinopterygii</taxon>
        <taxon>Neopterygii</taxon>
        <taxon>Teleostei</taxon>
        <taxon>Ostariophysi</taxon>
        <taxon>Siluriformes</taxon>
        <taxon>Ictaluridae</taxon>
        <taxon>Ameiurus</taxon>
    </lineage>
</organism>
<dbReference type="GO" id="GO:0006355">
    <property type="term" value="P:regulation of DNA-templated transcription"/>
    <property type="evidence" value="ECO:0007669"/>
    <property type="project" value="InterPro"/>
</dbReference>
<keyword evidence="4" id="KW-0539">Nucleus</keyword>
<evidence type="ECO:0000256" key="1">
    <source>
        <dbReference type="ARBA" id="ARBA00004123"/>
    </source>
</evidence>
<feature type="chain" id="PRO_5029786776" description="Transcription cofactor vestigial-like protein 1" evidence="7">
    <location>
        <begin position="21"/>
        <end position="246"/>
    </location>
</feature>
<evidence type="ECO:0000256" key="2">
    <source>
        <dbReference type="ARBA" id="ARBA00023015"/>
    </source>
</evidence>
<evidence type="ECO:0000256" key="3">
    <source>
        <dbReference type="ARBA" id="ARBA00023163"/>
    </source>
</evidence>
<accession>A0A7J6BAE8</accession>
<comment type="similarity">
    <text evidence="5">Belongs to the vestigial family.</text>
</comment>
<comment type="subcellular location">
    <subcellularLocation>
        <location evidence="1">Nucleus</location>
    </subcellularLocation>
</comment>
<dbReference type="PANTHER" id="PTHR15950:SF23">
    <property type="entry name" value="SI:CH73-52F15.5-RELATED"/>
    <property type="match status" value="1"/>
</dbReference>
<dbReference type="Pfam" id="PF07545">
    <property type="entry name" value="Vg_Tdu"/>
    <property type="match status" value="1"/>
</dbReference>
<feature type="region of interest" description="Disordered" evidence="6">
    <location>
        <begin position="85"/>
        <end position="107"/>
    </location>
</feature>
<dbReference type="Proteomes" id="UP000593565">
    <property type="component" value="Unassembled WGS sequence"/>
</dbReference>
<evidence type="ECO:0008006" key="10">
    <source>
        <dbReference type="Google" id="ProtNLM"/>
    </source>
</evidence>
<keyword evidence="9" id="KW-1185">Reference proteome</keyword>
<dbReference type="AlphaFoldDB" id="A0A7J6BAE8"/>